<dbReference type="STRING" id="443156.SAMN04489867_3654"/>
<dbReference type="InterPro" id="IPR001750">
    <property type="entry name" value="ND/Mrp_TM"/>
</dbReference>
<feature type="transmembrane region" description="Helical" evidence="7">
    <location>
        <begin position="163"/>
        <end position="182"/>
    </location>
</feature>
<feature type="transmembrane region" description="Helical" evidence="7">
    <location>
        <begin position="455"/>
        <end position="477"/>
    </location>
</feature>
<dbReference type="RefSeq" id="WP_091788765.1">
    <property type="nucleotide sequence ID" value="NZ_LT629711.1"/>
</dbReference>
<dbReference type="GO" id="GO:0016020">
    <property type="term" value="C:membrane"/>
    <property type="evidence" value="ECO:0007669"/>
    <property type="project" value="UniProtKB-SubCell"/>
</dbReference>
<dbReference type="GO" id="GO:0003954">
    <property type="term" value="F:NADH dehydrogenase activity"/>
    <property type="evidence" value="ECO:0007669"/>
    <property type="project" value="TreeGrafter"/>
</dbReference>
<proteinExistence type="inferred from homology"/>
<feature type="transmembrane region" description="Helical" evidence="7">
    <location>
        <begin position="31"/>
        <end position="50"/>
    </location>
</feature>
<dbReference type="EMBL" id="LT629711">
    <property type="protein sequence ID" value="SDP73120.1"/>
    <property type="molecule type" value="Genomic_DNA"/>
</dbReference>
<gene>
    <name evidence="9" type="ORF">SAMN04489867_3654</name>
</gene>
<evidence type="ECO:0000313" key="9">
    <source>
        <dbReference type="EMBL" id="SDP73120.1"/>
    </source>
</evidence>
<dbReference type="GO" id="GO:0048039">
    <property type="term" value="F:ubiquinone binding"/>
    <property type="evidence" value="ECO:0007669"/>
    <property type="project" value="TreeGrafter"/>
</dbReference>
<organism evidence="9 10">
    <name type="scientific">Pedococcus dokdonensis</name>
    <dbReference type="NCBI Taxonomy" id="443156"/>
    <lineage>
        <taxon>Bacteria</taxon>
        <taxon>Bacillati</taxon>
        <taxon>Actinomycetota</taxon>
        <taxon>Actinomycetes</taxon>
        <taxon>Micrococcales</taxon>
        <taxon>Intrasporangiaceae</taxon>
        <taxon>Pedococcus</taxon>
    </lineage>
</organism>
<keyword evidence="3 6" id="KW-0812">Transmembrane</keyword>
<dbReference type="PRINTS" id="PR01437">
    <property type="entry name" value="NUOXDRDTASE4"/>
</dbReference>
<feature type="transmembrane region" description="Helical" evidence="7">
    <location>
        <begin position="271"/>
        <end position="292"/>
    </location>
</feature>
<dbReference type="OrthoDB" id="9768329at2"/>
<feature type="transmembrane region" description="Helical" evidence="7">
    <location>
        <begin position="234"/>
        <end position="251"/>
    </location>
</feature>
<dbReference type="PANTHER" id="PTHR43507:SF1">
    <property type="entry name" value="NADH-UBIQUINONE OXIDOREDUCTASE CHAIN 4"/>
    <property type="match status" value="1"/>
</dbReference>
<feature type="transmembrane region" description="Helical" evidence="7">
    <location>
        <begin position="299"/>
        <end position="319"/>
    </location>
</feature>
<evidence type="ECO:0000256" key="3">
    <source>
        <dbReference type="ARBA" id="ARBA00022692"/>
    </source>
</evidence>
<feature type="transmembrane region" description="Helical" evidence="7">
    <location>
        <begin position="6"/>
        <end position="24"/>
    </location>
</feature>
<keyword evidence="10" id="KW-1185">Reference proteome</keyword>
<comment type="subcellular location">
    <subcellularLocation>
        <location evidence="1">Endomembrane system</location>
        <topology evidence="1">Multi-pass membrane protein</topology>
    </subcellularLocation>
    <subcellularLocation>
        <location evidence="6">Membrane</location>
        <topology evidence="6">Multi-pass membrane protein</topology>
    </subcellularLocation>
</comment>
<evidence type="ECO:0000256" key="2">
    <source>
        <dbReference type="ARBA" id="ARBA00009025"/>
    </source>
</evidence>
<evidence type="ECO:0000256" key="5">
    <source>
        <dbReference type="ARBA" id="ARBA00023136"/>
    </source>
</evidence>
<evidence type="ECO:0000256" key="4">
    <source>
        <dbReference type="ARBA" id="ARBA00022989"/>
    </source>
</evidence>
<feature type="transmembrane region" description="Helical" evidence="7">
    <location>
        <begin position="102"/>
        <end position="120"/>
    </location>
</feature>
<dbReference type="NCBIfam" id="TIGR01972">
    <property type="entry name" value="NDH_I_M"/>
    <property type="match status" value="1"/>
</dbReference>
<evidence type="ECO:0000256" key="7">
    <source>
        <dbReference type="SAM" id="Phobius"/>
    </source>
</evidence>
<feature type="transmembrane region" description="Helical" evidence="7">
    <location>
        <begin position="70"/>
        <end position="90"/>
    </location>
</feature>
<dbReference type="Proteomes" id="UP000199077">
    <property type="component" value="Chromosome I"/>
</dbReference>
<dbReference type="GO" id="GO:0042773">
    <property type="term" value="P:ATP synthesis coupled electron transport"/>
    <property type="evidence" value="ECO:0007669"/>
    <property type="project" value="InterPro"/>
</dbReference>
<keyword evidence="5 7" id="KW-0472">Membrane</keyword>
<feature type="transmembrane region" description="Helical" evidence="7">
    <location>
        <begin position="126"/>
        <end position="143"/>
    </location>
</feature>
<feature type="domain" description="NADH:quinone oxidoreductase/Mrp antiporter transmembrane" evidence="8">
    <location>
        <begin position="122"/>
        <end position="402"/>
    </location>
</feature>
<evidence type="ECO:0000256" key="6">
    <source>
        <dbReference type="RuleBase" id="RU000320"/>
    </source>
</evidence>
<protein>
    <submittedName>
        <fullName evidence="9">NADH dehydrogenase subunit M</fullName>
    </submittedName>
</protein>
<dbReference type="PANTHER" id="PTHR43507">
    <property type="entry name" value="NADH-UBIQUINONE OXIDOREDUCTASE CHAIN 4"/>
    <property type="match status" value="1"/>
</dbReference>
<dbReference type="GO" id="GO:0012505">
    <property type="term" value="C:endomembrane system"/>
    <property type="evidence" value="ECO:0007669"/>
    <property type="project" value="UniProtKB-SubCell"/>
</dbReference>
<dbReference type="Pfam" id="PF00361">
    <property type="entry name" value="Proton_antipo_M"/>
    <property type="match status" value="1"/>
</dbReference>
<accession>A0A1H0V3U1</accession>
<name>A0A1H0V3U1_9MICO</name>
<dbReference type="InterPro" id="IPR010227">
    <property type="entry name" value="NADH_Q_OxRdtase_chainM/4"/>
</dbReference>
<feature type="transmembrane region" description="Helical" evidence="7">
    <location>
        <begin position="370"/>
        <end position="391"/>
    </location>
</feature>
<evidence type="ECO:0000313" key="10">
    <source>
        <dbReference type="Proteomes" id="UP000199077"/>
    </source>
</evidence>
<comment type="similarity">
    <text evidence="2">Belongs to the complex I subunit 4 family.</text>
</comment>
<evidence type="ECO:0000259" key="8">
    <source>
        <dbReference type="Pfam" id="PF00361"/>
    </source>
</evidence>
<feature type="transmembrane region" description="Helical" evidence="7">
    <location>
        <begin position="325"/>
        <end position="347"/>
    </location>
</feature>
<feature type="transmembrane region" description="Helical" evidence="7">
    <location>
        <begin position="202"/>
        <end position="222"/>
    </location>
</feature>
<keyword evidence="4 7" id="KW-1133">Transmembrane helix</keyword>
<dbReference type="GO" id="GO:0008137">
    <property type="term" value="F:NADH dehydrogenase (ubiquinone) activity"/>
    <property type="evidence" value="ECO:0007669"/>
    <property type="project" value="InterPro"/>
</dbReference>
<sequence length="491" mass="50374">MVILASLVIPAAVAVWLLTGGRGVSHRAANFLATAASVLTLAGVLFAVITRPTVDRAWVPSLGLRWQLSVDGISAPLLLLTAVLGVAVVLHTLDRPPKGGTTAAFHACLLLVEFGALATFYARDAVLFFVAFEVVLVPMWVLITRFGDAHDAPARADAGGRFVLYTVFGSTLMLVGILALVAQAGTSDLDVLAQGGGHGIPVGTQTLVAALLVAGLAVKVPVFPVHTWLPPAHTTAPTAGSVLLAAVLLKMGTYGLVRLPLASVPDGFAKVAPVLAVLGAVGILWGGLACLVERDLKRLVAYSSVAHMGFVVLGLASGTRTGLQAALFANVAHGVISALLFVVVGGLKERWGSADLDTARAALREVTPRLGFALVVGLAASLGLPGLAGFWGEFLSVYAAWSPAADRPEGLFRALAVVGAVGTVLAAAYALRVARTVWAGDRTEPRIADSSDSEWDVIAVLVVAVLLLGIAPGPLLALTDDTVTTIVGAAP</sequence>
<dbReference type="GO" id="GO:0015990">
    <property type="term" value="P:electron transport coupled proton transport"/>
    <property type="evidence" value="ECO:0007669"/>
    <property type="project" value="TreeGrafter"/>
</dbReference>
<dbReference type="InterPro" id="IPR003918">
    <property type="entry name" value="NADH_UbQ_OxRdtase"/>
</dbReference>
<dbReference type="AlphaFoldDB" id="A0A1H0V3U1"/>
<reference evidence="10" key="1">
    <citation type="submission" date="2016-10" db="EMBL/GenBank/DDBJ databases">
        <authorList>
            <person name="Varghese N."/>
            <person name="Submissions S."/>
        </authorList>
    </citation>
    <scope>NUCLEOTIDE SEQUENCE [LARGE SCALE GENOMIC DNA]</scope>
    <source>
        <strain evidence="10">DSM 22329</strain>
    </source>
</reference>
<evidence type="ECO:0000256" key="1">
    <source>
        <dbReference type="ARBA" id="ARBA00004127"/>
    </source>
</evidence>
<feature type="transmembrane region" description="Helical" evidence="7">
    <location>
        <begin position="411"/>
        <end position="434"/>
    </location>
</feature>